<accession>A0A1I7HVV7</accession>
<name>A0A1I7HVV7_9BACL</name>
<dbReference type="InterPro" id="IPR012440">
    <property type="entry name" value="DUF1641"/>
</dbReference>
<gene>
    <name evidence="1" type="ORF">SAMN05421543_105128</name>
</gene>
<reference evidence="2" key="1">
    <citation type="submission" date="2016-10" db="EMBL/GenBank/DDBJ databases">
        <authorList>
            <person name="Varghese N."/>
        </authorList>
    </citation>
    <scope>NUCLEOTIDE SEQUENCE [LARGE SCALE GENOMIC DNA]</scope>
    <source>
        <strain evidence="2">DSM 17980</strain>
    </source>
</reference>
<dbReference type="RefSeq" id="WP_074950670.1">
    <property type="nucleotide sequence ID" value="NZ_FPBV01000005.1"/>
</dbReference>
<keyword evidence="2" id="KW-1185">Reference proteome</keyword>
<protein>
    <submittedName>
        <fullName evidence="1">Uncharacterized conserved protein YjgD, DUF1641 family</fullName>
    </submittedName>
</protein>
<dbReference type="STRING" id="392015.SAMN05421543_105128"/>
<sequence>MAKPIPVLHVPAPSREDTEKAALDALRDSVAQDAEALQQALRVVRGLHERGLLELTAAALEKGDDLLRLVVEQVNQPGALRLLRNAITLLQQAGAWDLEKWGPILEGAAAGIQEAQAHPPKRPLGVFGLLHLLSDPDVSRALHTLFGALKGMGRVLGQSAGEEG</sequence>
<dbReference type="OrthoDB" id="147801at2"/>
<dbReference type="Proteomes" id="UP000183508">
    <property type="component" value="Unassembled WGS sequence"/>
</dbReference>
<evidence type="ECO:0000313" key="2">
    <source>
        <dbReference type="Proteomes" id="UP000183508"/>
    </source>
</evidence>
<evidence type="ECO:0000313" key="1">
    <source>
        <dbReference type="EMBL" id="SFU64797.1"/>
    </source>
</evidence>
<proteinExistence type="predicted"/>
<dbReference type="Pfam" id="PF07849">
    <property type="entry name" value="DUF1641"/>
    <property type="match status" value="1"/>
</dbReference>
<dbReference type="PANTHER" id="PTHR38433:SF1">
    <property type="entry name" value="DUF1641 DOMAIN-CONTAINING PROTEIN"/>
    <property type="match status" value="1"/>
</dbReference>
<dbReference type="EMBL" id="FPBV01000005">
    <property type="protein sequence ID" value="SFU64797.1"/>
    <property type="molecule type" value="Genomic_DNA"/>
</dbReference>
<organism evidence="1 2">
    <name type="scientific">Alicyclobacillus macrosporangiidus</name>
    <dbReference type="NCBI Taxonomy" id="392015"/>
    <lineage>
        <taxon>Bacteria</taxon>
        <taxon>Bacillati</taxon>
        <taxon>Bacillota</taxon>
        <taxon>Bacilli</taxon>
        <taxon>Bacillales</taxon>
        <taxon>Alicyclobacillaceae</taxon>
        <taxon>Alicyclobacillus</taxon>
    </lineage>
</organism>
<dbReference type="AlphaFoldDB" id="A0A1I7HVV7"/>
<dbReference type="PANTHER" id="PTHR38433">
    <property type="match status" value="1"/>
</dbReference>
<dbReference type="eggNOG" id="COG2427">
    <property type="taxonomic scope" value="Bacteria"/>
</dbReference>